<accession>A0ACC1T263</accession>
<evidence type="ECO:0000313" key="1">
    <source>
        <dbReference type="EMBL" id="KAJ3551431.1"/>
    </source>
</evidence>
<sequence>MKVNQTTGEDISVAAQSGPIDPVGELLNHLQVNNPSANEHLFSHTKYLTRPVHSARIPRQVPLMKAAFEAHIHAAAADAKVPCPSGHFFHIGSTLEYLLRGISFEMVKTLGRWKSEAFLQYLRRHAQVLAIHLQDRPSLQDELM</sequence>
<name>A0ACC1T263_9APHY</name>
<reference evidence="1" key="1">
    <citation type="submission" date="2022-07" db="EMBL/GenBank/DDBJ databases">
        <title>Genome Sequence of Phlebia brevispora.</title>
        <authorList>
            <person name="Buettner E."/>
        </authorList>
    </citation>
    <scope>NUCLEOTIDE SEQUENCE</scope>
    <source>
        <strain evidence="1">MPL23</strain>
    </source>
</reference>
<dbReference type="EMBL" id="JANHOG010000802">
    <property type="protein sequence ID" value="KAJ3551431.1"/>
    <property type="molecule type" value="Genomic_DNA"/>
</dbReference>
<dbReference type="Proteomes" id="UP001148662">
    <property type="component" value="Unassembled WGS sequence"/>
</dbReference>
<gene>
    <name evidence="1" type="ORF">NM688_g4708</name>
</gene>
<comment type="caution">
    <text evidence="1">The sequence shown here is derived from an EMBL/GenBank/DDBJ whole genome shotgun (WGS) entry which is preliminary data.</text>
</comment>
<proteinExistence type="predicted"/>
<organism evidence="1 2">
    <name type="scientific">Phlebia brevispora</name>
    <dbReference type="NCBI Taxonomy" id="194682"/>
    <lineage>
        <taxon>Eukaryota</taxon>
        <taxon>Fungi</taxon>
        <taxon>Dikarya</taxon>
        <taxon>Basidiomycota</taxon>
        <taxon>Agaricomycotina</taxon>
        <taxon>Agaricomycetes</taxon>
        <taxon>Polyporales</taxon>
        <taxon>Meruliaceae</taxon>
        <taxon>Phlebia</taxon>
    </lineage>
</organism>
<keyword evidence="2" id="KW-1185">Reference proteome</keyword>
<evidence type="ECO:0000313" key="2">
    <source>
        <dbReference type="Proteomes" id="UP001148662"/>
    </source>
</evidence>
<protein>
    <submittedName>
        <fullName evidence="1">Uncharacterized protein</fullName>
    </submittedName>
</protein>